<keyword evidence="1" id="KW-0472">Membrane</keyword>
<reference evidence="3" key="1">
    <citation type="journal article" date="2023" name="Proc. Natl. Acad. Sci. U.S.A.">
        <title>Genomic and structural basis for evolution of tropane alkaloid biosynthesis.</title>
        <authorList>
            <person name="Wanga Y.-J."/>
            <person name="Taina T."/>
            <person name="Yua J.-Y."/>
            <person name="Lia J."/>
            <person name="Xua B."/>
            <person name="Chenc J."/>
            <person name="D'Auriad J.C."/>
            <person name="Huanga J.-P."/>
            <person name="Huanga S.-X."/>
        </authorList>
    </citation>
    <scope>NUCLEOTIDE SEQUENCE [LARGE SCALE GENOMIC DNA]</scope>
    <source>
        <strain evidence="3">cv. KIB-2019</strain>
    </source>
</reference>
<comment type="caution">
    <text evidence="2">The sequence shown here is derived from an EMBL/GenBank/DDBJ whole genome shotgun (WGS) entry which is preliminary data.</text>
</comment>
<dbReference type="Proteomes" id="UP001152561">
    <property type="component" value="Unassembled WGS sequence"/>
</dbReference>
<gene>
    <name evidence="2" type="ORF">K7X08_004676</name>
</gene>
<protein>
    <submittedName>
        <fullName evidence="2">Uncharacterized protein</fullName>
    </submittedName>
</protein>
<organism evidence="2 3">
    <name type="scientific">Anisodus acutangulus</name>
    <dbReference type="NCBI Taxonomy" id="402998"/>
    <lineage>
        <taxon>Eukaryota</taxon>
        <taxon>Viridiplantae</taxon>
        <taxon>Streptophyta</taxon>
        <taxon>Embryophyta</taxon>
        <taxon>Tracheophyta</taxon>
        <taxon>Spermatophyta</taxon>
        <taxon>Magnoliopsida</taxon>
        <taxon>eudicotyledons</taxon>
        <taxon>Gunneridae</taxon>
        <taxon>Pentapetalae</taxon>
        <taxon>asterids</taxon>
        <taxon>lamiids</taxon>
        <taxon>Solanales</taxon>
        <taxon>Solanaceae</taxon>
        <taxon>Solanoideae</taxon>
        <taxon>Hyoscyameae</taxon>
        <taxon>Anisodus</taxon>
    </lineage>
</organism>
<evidence type="ECO:0000256" key="1">
    <source>
        <dbReference type="SAM" id="Phobius"/>
    </source>
</evidence>
<name>A0A9Q1RIR1_9SOLA</name>
<evidence type="ECO:0000313" key="3">
    <source>
        <dbReference type="Proteomes" id="UP001152561"/>
    </source>
</evidence>
<sequence>MGEKSKREVYKYIAFHEAKNCTAITHNSLTFLHLSTNTFVMARSYAFYFIVVLMVISVYLAEFSRVKIDAACGGFCRPSTSPCTDRRCSRCIFDSISLTYSCRAP</sequence>
<accession>A0A9Q1RIR1</accession>
<dbReference type="EMBL" id="JAJAGQ010000007">
    <property type="protein sequence ID" value="KAJ8557910.1"/>
    <property type="molecule type" value="Genomic_DNA"/>
</dbReference>
<proteinExistence type="predicted"/>
<keyword evidence="1" id="KW-1133">Transmembrane helix</keyword>
<keyword evidence="1" id="KW-0812">Transmembrane</keyword>
<feature type="transmembrane region" description="Helical" evidence="1">
    <location>
        <begin position="45"/>
        <end position="61"/>
    </location>
</feature>
<dbReference type="OrthoDB" id="1247269at2759"/>
<evidence type="ECO:0000313" key="2">
    <source>
        <dbReference type="EMBL" id="KAJ8557910.1"/>
    </source>
</evidence>
<keyword evidence="3" id="KW-1185">Reference proteome</keyword>
<dbReference type="AlphaFoldDB" id="A0A9Q1RIR1"/>